<evidence type="ECO:0000313" key="3">
    <source>
        <dbReference type="Proteomes" id="UP001642484"/>
    </source>
</evidence>
<reference evidence="2 3" key="1">
    <citation type="submission" date="2024-02" db="EMBL/GenBank/DDBJ databases">
        <authorList>
            <person name="Chen Y."/>
            <person name="Shah S."/>
            <person name="Dougan E. K."/>
            <person name="Thang M."/>
            <person name="Chan C."/>
        </authorList>
    </citation>
    <scope>NUCLEOTIDE SEQUENCE [LARGE SCALE GENOMIC DNA]</scope>
</reference>
<accession>A0ABP0T1Q7</accession>
<feature type="region of interest" description="Disordered" evidence="1">
    <location>
        <begin position="69"/>
        <end position="97"/>
    </location>
</feature>
<name>A0ABP0T1Q7_9DINO</name>
<evidence type="ECO:0000256" key="1">
    <source>
        <dbReference type="SAM" id="MobiDB-lite"/>
    </source>
</evidence>
<feature type="compositionally biased region" description="Acidic residues" evidence="1">
    <location>
        <begin position="1"/>
        <end position="21"/>
    </location>
</feature>
<feature type="region of interest" description="Disordered" evidence="1">
    <location>
        <begin position="1"/>
        <end position="25"/>
    </location>
</feature>
<dbReference type="EMBL" id="CAXAMN010028983">
    <property type="protein sequence ID" value="CAK9118355.1"/>
    <property type="molecule type" value="Genomic_DNA"/>
</dbReference>
<protein>
    <submittedName>
        <fullName evidence="2">Uncharacterized protein</fullName>
    </submittedName>
</protein>
<organism evidence="2 3">
    <name type="scientific">Durusdinium trenchii</name>
    <dbReference type="NCBI Taxonomy" id="1381693"/>
    <lineage>
        <taxon>Eukaryota</taxon>
        <taxon>Sar</taxon>
        <taxon>Alveolata</taxon>
        <taxon>Dinophyceae</taxon>
        <taxon>Suessiales</taxon>
        <taxon>Symbiodiniaceae</taxon>
        <taxon>Durusdinium</taxon>
    </lineage>
</organism>
<gene>
    <name evidence="2" type="ORF">CCMP2556_LOCUS55451</name>
</gene>
<proteinExistence type="predicted"/>
<keyword evidence="3" id="KW-1185">Reference proteome</keyword>
<comment type="caution">
    <text evidence="2">The sequence shown here is derived from an EMBL/GenBank/DDBJ whole genome shotgun (WGS) entry which is preliminary data.</text>
</comment>
<dbReference type="Proteomes" id="UP001642484">
    <property type="component" value="Unassembled WGS sequence"/>
</dbReference>
<evidence type="ECO:0000313" key="2">
    <source>
        <dbReference type="EMBL" id="CAK9118355.1"/>
    </source>
</evidence>
<sequence>MDYEDDGNDERDAHENEDDTPFDTGIFNLDEQQYGRAWMLEVRQVMMPIEKPIEVANLKFLICPSAAPDDDADRDRVRGRDRKGKGAQKGQASNAGRFIPEMGRTEIVPRSQRGTWWRNCCRDRGEVIIREQFLLTSEEISRVPYGQYVLQAGPLEVFVTGPAQGLQRMPVQPRGWATVDAQAVGGPLYLEKVKSPKWQVVFSSGSSKGDIVVRKGVSLDSEEVAVLTCGTVVEQASPLEITEDGIVRMPITFEGRQPSSSSHPAKARMGWVTCDATHQGGPKFFEPVDSDAKPKMREQEQDEGNWETNRIWRVANLQDADHLPLVRKCEPYAPGSGKVPPSDMLIRYLENGEMVTQVGHSKKVRGYMVMPVKLDTAGGEQGWVVRRLVDRNRDQAAWFEEMINGEVRDKRKHRRDKDSDLVTLMP</sequence>